<dbReference type="InterPro" id="IPR014153">
    <property type="entry name" value="Ds_break_AddB"/>
</dbReference>
<accession>A0ABR9YAF2</accession>
<reference evidence="2 3" key="2">
    <citation type="submission" date="2020-11" db="EMBL/GenBank/DDBJ databases">
        <title>Description of novel Gluconobacter species.</title>
        <authorList>
            <person name="Cleenwerck I."/>
            <person name="Cnockaert M."/>
            <person name="Borremans W."/>
            <person name="Wieme A.D."/>
            <person name="De Vuyst L."/>
            <person name="Vandamme P."/>
        </authorList>
    </citation>
    <scope>NUCLEOTIDE SEQUENCE [LARGE SCALE GENOMIC DNA]</scope>
    <source>
        <strain evidence="2 3">LMG 27748</strain>
    </source>
</reference>
<dbReference type="EMBL" id="JABCQO010000001">
    <property type="protein sequence ID" value="MBF0875314.1"/>
    <property type="molecule type" value="Genomic_DNA"/>
</dbReference>
<dbReference type="InterPro" id="IPR038726">
    <property type="entry name" value="PDDEXK_AddAB-type"/>
</dbReference>
<keyword evidence="3" id="KW-1185">Reference proteome</keyword>
<evidence type="ECO:0000313" key="3">
    <source>
        <dbReference type="Proteomes" id="UP000630952"/>
    </source>
</evidence>
<organism evidence="2 3">
    <name type="scientific">Gluconobacter cerevisiae</name>
    <dbReference type="NCBI Taxonomy" id="1379734"/>
    <lineage>
        <taxon>Bacteria</taxon>
        <taxon>Pseudomonadati</taxon>
        <taxon>Pseudomonadota</taxon>
        <taxon>Alphaproteobacteria</taxon>
        <taxon>Acetobacterales</taxon>
        <taxon>Acetobacteraceae</taxon>
        <taxon>Gluconobacter</taxon>
    </lineage>
</organism>
<feature type="domain" description="PD-(D/E)XK endonuclease-like" evidence="1">
    <location>
        <begin position="734"/>
        <end position="983"/>
    </location>
</feature>
<dbReference type="Gene3D" id="3.90.320.10">
    <property type="match status" value="1"/>
</dbReference>
<sequence>MSGVVTIAGTEPFLDRVAQEWLERDPAAGTDGPGLILVPSRRAGRALMEAFLRVLDTQAALLPRIVAINDVDEDALASIGIDVLLPPAVEPQRRLAVLSMLILQTPLVSVGVDSTKGIDRAWPLAKALADLMDEAERSGVDLAESLPDAVEERFSDHWQQTLKFLEIVTAVWPKWLEEEGLCNPVARQIARLKAQARAWEEKPPLTPVWGVGFADGSAAVSDVLAVVARLPAGLVILPGVDLGMADDIWAALPPSHPQAGLKEILTDLGLAREELTDWDGGRDRGRELMLREVLLPEQGIAHWGQDSRPRDIDRLSILPAQDQQQEAQAIALILRDVVSEAGKTCALVTPDRALAQRVGTELLRFGIHADDSAGESLSQTPAAVFLRLIATAAEAQLSPVALLSVLKHPLAALGRTPGDCHASARRLERLLLRGPAPAPGIAGLKAALHDYTQKKHAPDHGASADAPDEPEGPAAFIARIERAFDPLLSIEGAIPLPELLECLIHTAEALAATAEELDAPEEEEPRHPGARLWLGEDGEALSRHLAALIVNTGILPPQRLTHLDSFLNTSMAGQMLTGLRAHRGGVELAHPRVSILGVLEARLLAFDVVVLGGLNEGVWPPATDPGPWLSRPMRVRVGLPSPERQTGVSAHDFVSTILASKEAVFASSARREGAPGVPARWMVRMEAFLGGRSQSLPVHPALDWQRCLDQPLAGAEAVAPPEPRPPVALRPRGLSITEIETWMQDPYAIYAKHVLKLRALKPLEEGAEHADFGMIVHEAMERVLRDFPERWPANASIILRRVFAEELGKANMRPALVNWWGPRLARIADWVAEKEAAYRRDMEDSGLSQGRFVEVTASFRLEAAFAPFELRGRADRIDIGPDGLATVFDYKTGQPPSGKNVAEGWSVQLVLEGALLAKGAFRDVPAVDTKKLLYWHLTGGDEAGKESEVPGARSYTDAPTLIAGAMDKLRALVDEYDNPDQPYRSQPWAGHVPRYTDYAQLARVDEWRAAYAEGEGE</sequence>
<dbReference type="Pfam" id="PF12705">
    <property type="entry name" value="PDDEXK_1"/>
    <property type="match status" value="1"/>
</dbReference>
<dbReference type="Proteomes" id="UP000630952">
    <property type="component" value="Unassembled WGS sequence"/>
</dbReference>
<evidence type="ECO:0000313" key="2">
    <source>
        <dbReference type="EMBL" id="MBF0875314.1"/>
    </source>
</evidence>
<proteinExistence type="predicted"/>
<evidence type="ECO:0000259" key="1">
    <source>
        <dbReference type="Pfam" id="PF12705"/>
    </source>
</evidence>
<dbReference type="InterPro" id="IPR011604">
    <property type="entry name" value="PDDEXK-like_dom_sf"/>
</dbReference>
<protein>
    <submittedName>
        <fullName evidence="2">Double-strand break repair protein AddB</fullName>
    </submittedName>
</protein>
<reference evidence="3" key="1">
    <citation type="submission" date="2020-04" db="EMBL/GenBank/DDBJ databases">
        <title>Description of novel Gluconacetobacter.</title>
        <authorList>
            <person name="Sombolestani A."/>
        </authorList>
    </citation>
    <scope>NUCLEOTIDE SEQUENCE [LARGE SCALE GENOMIC DNA]</scope>
    <source>
        <strain evidence="3">LMG 27748</strain>
    </source>
</reference>
<name>A0ABR9YAF2_9PROT</name>
<dbReference type="NCBIfam" id="TIGR02786">
    <property type="entry name" value="addB_alphas"/>
    <property type="match status" value="1"/>
</dbReference>
<gene>
    <name evidence="2" type="primary">addB</name>
    <name evidence="2" type="ORF">HKD21_00425</name>
</gene>
<dbReference type="InterPro" id="IPR027417">
    <property type="entry name" value="P-loop_NTPase"/>
</dbReference>
<dbReference type="SUPFAM" id="SSF52540">
    <property type="entry name" value="P-loop containing nucleoside triphosphate hydrolases"/>
    <property type="match status" value="1"/>
</dbReference>
<comment type="caution">
    <text evidence="2">The sequence shown here is derived from an EMBL/GenBank/DDBJ whole genome shotgun (WGS) entry which is preliminary data.</text>
</comment>
<dbReference type="RefSeq" id="WP_194253721.1">
    <property type="nucleotide sequence ID" value="NZ_JABCQO010000001.1"/>
</dbReference>